<dbReference type="PANTHER" id="PTHR14995">
    <property type="entry name" value="AMNIONLESS"/>
    <property type="match status" value="1"/>
</dbReference>
<gene>
    <name evidence="14" type="primary">LOC100375773</name>
</gene>
<evidence type="ECO:0000313" key="14">
    <source>
        <dbReference type="RefSeq" id="XP_002737155.1"/>
    </source>
</evidence>
<keyword evidence="6 12" id="KW-0732">Signal</keyword>
<feature type="chain" id="PRO_5045389698" description="Protein amnionless" evidence="12">
    <location>
        <begin position="19"/>
        <end position="474"/>
    </location>
</feature>
<keyword evidence="7" id="KW-0653">Protein transport</keyword>
<dbReference type="GeneID" id="100375773"/>
<feature type="signal peptide" evidence="12">
    <location>
        <begin position="1"/>
        <end position="18"/>
    </location>
</feature>
<evidence type="ECO:0000256" key="7">
    <source>
        <dbReference type="ARBA" id="ARBA00022927"/>
    </source>
</evidence>
<proteinExistence type="predicted"/>
<evidence type="ECO:0000256" key="6">
    <source>
        <dbReference type="ARBA" id="ARBA00022729"/>
    </source>
</evidence>
<keyword evidence="4" id="KW-1003">Cell membrane</keyword>
<keyword evidence="9 11" id="KW-0472">Membrane</keyword>
<accession>A0ABM0GTQ2</accession>
<evidence type="ECO:0000256" key="4">
    <source>
        <dbReference type="ARBA" id="ARBA00022475"/>
    </source>
</evidence>
<evidence type="ECO:0000313" key="13">
    <source>
        <dbReference type="Proteomes" id="UP000694865"/>
    </source>
</evidence>
<dbReference type="Proteomes" id="UP000694865">
    <property type="component" value="Unplaced"/>
</dbReference>
<evidence type="ECO:0000256" key="1">
    <source>
        <dbReference type="ARBA" id="ARBA00004251"/>
    </source>
</evidence>
<keyword evidence="13" id="KW-1185">Reference proteome</keyword>
<dbReference type="Pfam" id="PF14828">
    <property type="entry name" value="Amnionless"/>
    <property type="match status" value="1"/>
</dbReference>
<evidence type="ECO:0000256" key="3">
    <source>
        <dbReference type="ARBA" id="ARBA00022448"/>
    </source>
</evidence>
<evidence type="ECO:0000256" key="2">
    <source>
        <dbReference type="ARBA" id="ARBA00021200"/>
    </source>
</evidence>
<keyword evidence="5 11" id="KW-0812">Transmembrane</keyword>
<dbReference type="RefSeq" id="XP_002737155.1">
    <property type="nucleotide sequence ID" value="XM_002737109.2"/>
</dbReference>
<sequence length="474" mass="53061">MAWKLVIFTFLAFRYCRSESDTKQWIPNTNYDNPNNWNVGRLPCHNDHIIWTEDVSVFLQTNTTMRELTLPLNGVITLADNTVLSLSDQDVDPECEGTDVEFLRSGTKDWLDPDNWLSSQESILVETEKVPCTFDSVIFPENNKYLVWLDNDITVGKITFDGQAYVNGKSFRDDMMSSDQLRSNSPRNLNILNTECADPSGCACRRNDTQLSQYICSKVNCYEPLCQEGFAPVGGCCQMCGCTLSLQYDHNKFNLNNFKSVLQNNFKVKYSDVRFSTSKTNEGRIQVVATDMNDGKMAISWCNEVKADILINLDEFGVIGVTLQSSGESLPQFTADKPIQSGVIAGIVISILILLALVVVVAFLCRHRITSKGQYPHSGLEFGNAEFINHPTDPTAELKGFDNPMYDTPPNKPVEEAGTKFNPIYTSVGVLDEDDVTMLGFANPVDIETSFTKDESQDDDDDDIKKPIDDDCSM</sequence>
<dbReference type="PANTHER" id="PTHR14995:SF2">
    <property type="entry name" value="PROTEIN AMNIONLESS"/>
    <property type="match status" value="1"/>
</dbReference>
<reference evidence="14" key="1">
    <citation type="submission" date="2025-08" db="UniProtKB">
        <authorList>
            <consortium name="RefSeq"/>
        </authorList>
    </citation>
    <scope>IDENTIFICATION</scope>
    <source>
        <tissue evidence="14">Testes</tissue>
    </source>
</reference>
<comment type="subcellular location">
    <subcellularLocation>
        <location evidence="1">Cell membrane</location>
        <topology evidence="1">Single-pass type I membrane protein</topology>
    </subcellularLocation>
</comment>
<feature type="region of interest" description="Disordered" evidence="10">
    <location>
        <begin position="449"/>
        <end position="474"/>
    </location>
</feature>
<name>A0ABM0GTQ2_SACKO</name>
<evidence type="ECO:0000256" key="12">
    <source>
        <dbReference type="SAM" id="SignalP"/>
    </source>
</evidence>
<feature type="compositionally biased region" description="Basic and acidic residues" evidence="10">
    <location>
        <begin position="463"/>
        <end position="474"/>
    </location>
</feature>
<feature type="transmembrane region" description="Helical" evidence="11">
    <location>
        <begin position="343"/>
        <end position="365"/>
    </location>
</feature>
<keyword evidence="3" id="KW-0813">Transport</keyword>
<evidence type="ECO:0000256" key="10">
    <source>
        <dbReference type="SAM" id="MobiDB-lite"/>
    </source>
</evidence>
<evidence type="ECO:0000256" key="8">
    <source>
        <dbReference type="ARBA" id="ARBA00022989"/>
    </source>
</evidence>
<evidence type="ECO:0000256" key="5">
    <source>
        <dbReference type="ARBA" id="ARBA00022692"/>
    </source>
</evidence>
<protein>
    <recommendedName>
        <fullName evidence="2">Protein amnionless</fullName>
    </recommendedName>
</protein>
<keyword evidence="8 11" id="KW-1133">Transmembrane helix</keyword>
<dbReference type="InterPro" id="IPR026112">
    <property type="entry name" value="AMN"/>
</dbReference>
<organism evidence="13 14">
    <name type="scientific">Saccoglossus kowalevskii</name>
    <name type="common">Acorn worm</name>
    <dbReference type="NCBI Taxonomy" id="10224"/>
    <lineage>
        <taxon>Eukaryota</taxon>
        <taxon>Metazoa</taxon>
        <taxon>Hemichordata</taxon>
        <taxon>Enteropneusta</taxon>
        <taxon>Harrimaniidae</taxon>
        <taxon>Saccoglossus</taxon>
    </lineage>
</organism>
<evidence type="ECO:0000256" key="11">
    <source>
        <dbReference type="SAM" id="Phobius"/>
    </source>
</evidence>
<evidence type="ECO:0000256" key="9">
    <source>
        <dbReference type="ARBA" id="ARBA00023136"/>
    </source>
</evidence>